<dbReference type="InterPro" id="IPR005467">
    <property type="entry name" value="His_kinase_dom"/>
</dbReference>
<dbReference type="GO" id="GO:0005524">
    <property type="term" value="F:ATP binding"/>
    <property type="evidence" value="ECO:0007669"/>
    <property type="project" value="UniProtKB-KW"/>
</dbReference>
<evidence type="ECO:0000259" key="9">
    <source>
        <dbReference type="PROSITE" id="PS50109"/>
    </source>
</evidence>
<dbReference type="Gene3D" id="3.30.565.10">
    <property type="entry name" value="Histidine kinase-like ATPase, C-terminal domain"/>
    <property type="match status" value="1"/>
</dbReference>
<accession>A0A290QLJ9</accession>
<evidence type="ECO:0000256" key="8">
    <source>
        <dbReference type="SAM" id="Coils"/>
    </source>
</evidence>
<dbReference type="Pfam" id="PF08448">
    <property type="entry name" value="PAS_4"/>
    <property type="match status" value="1"/>
</dbReference>
<protein>
    <recommendedName>
        <fullName evidence="2">histidine kinase</fullName>
        <ecNumber evidence="2">2.7.13.3</ecNumber>
    </recommendedName>
</protein>
<dbReference type="InterPro" id="IPR003594">
    <property type="entry name" value="HATPase_dom"/>
</dbReference>
<evidence type="ECO:0000256" key="1">
    <source>
        <dbReference type="ARBA" id="ARBA00000085"/>
    </source>
</evidence>
<evidence type="ECO:0000256" key="5">
    <source>
        <dbReference type="ARBA" id="ARBA00022777"/>
    </source>
</evidence>
<evidence type="ECO:0000256" key="3">
    <source>
        <dbReference type="ARBA" id="ARBA00022679"/>
    </source>
</evidence>
<feature type="coiled-coil region" evidence="8">
    <location>
        <begin position="143"/>
        <end position="170"/>
    </location>
</feature>
<keyword evidence="7" id="KW-0902">Two-component regulatory system</keyword>
<keyword evidence="3" id="KW-0808">Transferase</keyword>
<dbReference type="InterPro" id="IPR013656">
    <property type="entry name" value="PAS_4"/>
</dbReference>
<keyword evidence="12" id="KW-1185">Reference proteome</keyword>
<dbReference type="RefSeq" id="WP_096056962.1">
    <property type="nucleotide sequence ID" value="NZ_CP023344.1"/>
</dbReference>
<dbReference type="AlphaFoldDB" id="A0A290QLJ9"/>
<feature type="domain" description="PAC" evidence="10">
    <location>
        <begin position="97"/>
        <end position="152"/>
    </location>
</feature>
<organism evidence="11 12">
    <name type="scientific">Nibricoccus aquaticus</name>
    <dbReference type="NCBI Taxonomy" id="2576891"/>
    <lineage>
        <taxon>Bacteria</taxon>
        <taxon>Pseudomonadati</taxon>
        <taxon>Verrucomicrobiota</taxon>
        <taxon>Opitutia</taxon>
        <taxon>Opitutales</taxon>
        <taxon>Opitutaceae</taxon>
        <taxon>Nibricoccus</taxon>
    </lineage>
</organism>
<comment type="catalytic activity">
    <reaction evidence="1">
        <text>ATP + protein L-histidine = ADP + protein N-phospho-L-histidine.</text>
        <dbReference type="EC" id="2.7.13.3"/>
    </reaction>
</comment>
<dbReference type="KEGG" id="vbh:CMV30_16020"/>
<dbReference type="InterPro" id="IPR036890">
    <property type="entry name" value="HATPase_C_sf"/>
</dbReference>
<dbReference type="InterPro" id="IPR000700">
    <property type="entry name" value="PAS-assoc_C"/>
</dbReference>
<dbReference type="GO" id="GO:0000160">
    <property type="term" value="P:phosphorelay signal transduction system"/>
    <property type="evidence" value="ECO:0007669"/>
    <property type="project" value="UniProtKB-KW"/>
</dbReference>
<dbReference type="InterPro" id="IPR004358">
    <property type="entry name" value="Sig_transdc_His_kin-like_C"/>
</dbReference>
<gene>
    <name evidence="11" type="ORF">CMV30_16020</name>
</gene>
<dbReference type="NCBIfam" id="TIGR00229">
    <property type="entry name" value="sensory_box"/>
    <property type="match status" value="1"/>
</dbReference>
<sequence>MSQHPDAPPAVPAAMTGSGSPIPQIESLLLQAFLASIPDHIYFKDLQSRFLAVSQAKATRDNLTPAQLIGKTDFDFFAEAHARKAYDDEQAIIRTGQPMLDKLEKETWPDGRVTWVLTSKLPLRDDLGKVIGTFGISKDVTKSVETQKALEEANLQLMEATRQAGMAEVATGVLHNVGNVLTSINVTANLLSDRFRDSKVTSIFKVCALLRDQSADLPGFFAKDPRGAKLPGYLENLANALDQERTETMSDLGTLLKSIDHVKDIIWMQQSYASVAGVVEPLALNEAIEDAIKLSNNALLRHNVHVTREFAITPPARAERHKVLQILVNLISNAKKAMDVKEPSQRRMILRIENTPQNTVQIKVIDNGVGIPPDNLTKIFSHGFTTRKDGHGFGLHSSANAAKQMGGSLSAFSQGPGKGATFVLELPAWKEGESNSLAVKSAEQAFAPISAARSV</sequence>
<dbReference type="InterPro" id="IPR000014">
    <property type="entry name" value="PAS"/>
</dbReference>
<evidence type="ECO:0000313" key="11">
    <source>
        <dbReference type="EMBL" id="ATC65331.1"/>
    </source>
</evidence>
<keyword evidence="4" id="KW-0547">Nucleotide-binding</keyword>
<dbReference type="SMART" id="SM00387">
    <property type="entry name" value="HATPase_c"/>
    <property type="match status" value="1"/>
</dbReference>
<dbReference type="GO" id="GO:0004673">
    <property type="term" value="F:protein histidine kinase activity"/>
    <property type="evidence" value="ECO:0007669"/>
    <property type="project" value="UniProtKB-EC"/>
</dbReference>
<dbReference type="PANTHER" id="PTHR43065:SF46">
    <property type="entry name" value="C4-DICARBOXYLATE TRANSPORT SENSOR PROTEIN DCTB"/>
    <property type="match status" value="1"/>
</dbReference>
<dbReference type="Gene3D" id="1.10.287.130">
    <property type="match status" value="1"/>
</dbReference>
<evidence type="ECO:0000256" key="4">
    <source>
        <dbReference type="ARBA" id="ARBA00022741"/>
    </source>
</evidence>
<dbReference type="OrthoDB" id="188941at2"/>
<proteinExistence type="predicted"/>
<dbReference type="PROSITE" id="PS50113">
    <property type="entry name" value="PAC"/>
    <property type="match status" value="1"/>
</dbReference>
<dbReference type="CDD" id="cd00075">
    <property type="entry name" value="HATPase"/>
    <property type="match status" value="1"/>
</dbReference>
<evidence type="ECO:0000313" key="12">
    <source>
        <dbReference type="Proteomes" id="UP000217265"/>
    </source>
</evidence>
<dbReference type="EMBL" id="CP023344">
    <property type="protein sequence ID" value="ATC65331.1"/>
    <property type="molecule type" value="Genomic_DNA"/>
</dbReference>
<keyword evidence="8" id="KW-0175">Coiled coil</keyword>
<dbReference type="Gene3D" id="3.30.450.20">
    <property type="entry name" value="PAS domain"/>
    <property type="match status" value="1"/>
</dbReference>
<evidence type="ECO:0000256" key="6">
    <source>
        <dbReference type="ARBA" id="ARBA00022840"/>
    </source>
</evidence>
<dbReference type="EC" id="2.7.13.3" evidence="2"/>
<evidence type="ECO:0000256" key="2">
    <source>
        <dbReference type="ARBA" id="ARBA00012438"/>
    </source>
</evidence>
<dbReference type="InterPro" id="IPR035965">
    <property type="entry name" value="PAS-like_dom_sf"/>
</dbReference>
<dbReference type="CDD" id="cd00130">
    <property type="entry name" value="PAS"/>
    <property type="match status" value="1"/>
</dbReference>
<evidence type="ECO:0000259" key="10">
    <source>
        <dbReference type="PROSITE" id="PS50113"/>
    </source>
</evidence>
<dbReference type="PRINTS" id="PR00344">
    <property type="entry name" value="BCTRLSENSOR"/>
</dbReference>
<dbReference type="SUPFAM" id="SSF55874">
    <property type="entry name" value="ATPase domain of HSP90 chaperone/DNA topoisomerase II/histidine kinase"/>
    <property type="match status" value="1"/>
</dbReference>
<reference evidence="11 12" key="1">
    <citation type="submission" date="2017-09" db="EMBL/GenBank/DDBJ databases">
        <title>Complete genome sequence of Verrucomicrobial strain HZ-65, isolated from freshwater.</title>
        <authorList>
            <person name="Choi A."/>
        </authorList>
    </citation>
    <scope>NUCLEOTIDE SEQUENCE [LARGE SCALE GENOMIC DNA]</scope>
    <source>
        <strain evidence="11 12">HZ-65</strain>
    </source>
</reference>
<dbReference type="PROSITE" id="PS50109">
    <property type="entry name" value="HIS_KIN"/>
    <property type="match status" value="1"/>
</dbReference>
<dbReference type="PANTHER" id="PTHR43065">
    <property type="entry name" value="SENSOR HISTIDINE KINASE"/>
    <property type="match status" value="1"/>
</dbReference>
<dbReference type="Pfam" id="PF02518">
    <property type="entry name" value="HATPase_c"/>
    <property type="match status" value="1"/>
</dbReference>
<dbReference type="Proteomes" id="UP000217265">
    <property type="component" value="Chromosome"/>
</dbReference>
<dbReference type="SUPFAM" id="SSF55785">
    <property type="entry name" value="PYP-like sensor domain (PAS domain)"/>
    <property type="match status" value="1"/>
</dbReference>
<keyword evidence="5 11" id="KW-0418">Kinase</keyword>
<name>A0A290QLJ9_9BACT</name>
<feature type="domain" description="Histidine kinase" evidence="9">
    <location>
        <begin position="172"/>
        <end position="430"/>
    </location>
</feature>
<evidence type="ECO:0000256" key="7">
    <source>
        <dbReference type="ARBA" id="ARBA00023012"/>
    </source>
</evidence>
<keyword evidence="6" id="KW-0067">ATP-binding</keyword>